<accession>A0ABV1FA28</accession>
<protein>
    <submittedName>
        <fullName evidence="1">Helix-turn-helix domain-containing protein</fullName>
    </submittedName>
</protein>
<comment type="caution">
    <text evidence="1">The sequence shown here is derived from an EMBL/GenBank/DDBJ whole genome shotgun (WGS) entry which is preliminary data.</text>
</comment>
<dbReference type="InterPro" id="IPR036388">
    <property type="entry name" value="WH-like_DNA-bd_sf"/>
</dbReference>
<dbReference type="RefSeq" id="WP_367286084.1">
    <property type="nucleotide sequence ID" value="NZ_JBBMEZ010000018.1"/>
</dbReference>
<dbReference type="Proteomes" id="UP001490816">
    <property type="component" value="Unassembled WGS sequence"/>
</dbReference>
<dbReference type="Gene3D" id="1.10.10.10">
    <property type="entry name" value="Winged helix-like DNA-binding domain superfamily/Winged helix DNA-binding domain"/>
    <property type="match status" value="1"/>
</dbReference>
<evidence type="ECO:0000313" key="2">
    <source>
        <dbReference type="Proteomes" id="UP001490816"/>
    </source>
</evidence>
<dbReference type="EMBL" id="JBBMEZ010000018">
    <property type="protein sequence ID" value="MEQ2470141.1"/>
    <property type="molecule type" value="Genomic_DNA"/>
</dbReference>
<evidence type="ECO:0000313" key="1">
    <source>
        <dbReference type="EMBL" id="MEQ2470141.1"/>
    </source>
</evidence>
<organism evidence="1 2">
    <name type="scientific">Ruminococcoides intestinale</name>
    <dbReference type="NCBI Taxonomy" id="3133162"/>
    <lineage>
        <taxon>Bacteria</taxon>
        <taxon>Bacillati</taxon>
        <taxon>Bacillota</taxon>
        <taxon>Clostridia</taxon>
        <taxon>Eubacteriales</taxon>
        <taxon>Oscillospiraceae</taxon>
        <taxon>Ruminococcoides</taxon>
    </lineage>
</organism>
<dbReference type="Pfam" id="PF13730">
    <property type="entry name" value="HTH_36"/>
    <property type="match status" value="1"/>
</dbReference>
<sequence length="117" mass="13243">MTNFFIVPNEVFDLNLKPQQFAVLCYILKCCDESSTCYPSIHTIAEACAISDNTVRESIKFLCKRKIITKSGGFTVGKYGKIQSSSYLFSINPNFYDEGFGRDNLVEYYKNEDSATS</sequence>
<reference evidence="1 2" key="1">
    <citation type="submission" date="2024-03" db="EMBL/GenBank/DDBJ databases">
        <title>Human intestinal bacterial collection.</title>
        <authorList>
            <person name="Pauvert C."/>
            <person name="Hitch T.C.A."/>
            <person name="Clavel T."/>
        </authorList>
    </citation>
    <scope>NUCLEOTIDE SEQUENCE [LARGE SCALE GENOMIC DNA]</scope>
    <source>
        <strain evidence="1 2">CLA-JM-H38</strain>
    </source>
</reference>
<proteinExistence type="predicted"/>
<gene>
    <name evidence="1" type="ORF">WMO39_07360</name>
</gene>
<keyword evidence="2" id="KW-1185">Reference proteome</keyword>
<name>A0ABV1FA28_9FIRM</name>